<dbReference type="Pfam" id="PF12296">
    <property type="entry name" value="HsbA"/>
    <property type="match status" value="1"/>
</dbReference>
<keyword evidence="2" id="KW-1185">Reference proteome</keyword>
<evidence type="ECO:0008006" key="3">
    <source>
        <dbReference type="Google" id="ProtNLM"/>
    </source>
</evidence>
<dbReference type="Gene3D" id="1.20.1280.140">
    <property type="match status" value="1"/>
</dbReference>
<protein>
    <recommendedName>
        <fullName evidence="3">Hydrophobic surface binding protein</fullName>
    </recommendedName>
</protein>
<dbReference type="PANTHER" id="PTHR38123:SF1">
    <property type="entry name" value="HYDROPHOBIC SURFACE BINDING PROTEIN"/>
    <property type="match status" value="1"/>
</dbReference>
<proteinExistence type="predicted"/>
<sequence>MGNETILGTFGGVGRTRMGVYIRPWHRWLSCSVHHSHSIKVPCSNTTNLHNQKVTMVAIKNILFFATAISAAAIVRRDAATVLADLKKVDSDTNALTTAINNYSGGAIAAIPISSAESTLDKDIKQTTSDAGGSVSEADAQTIVSYISGTLQPDIAASLTALKGKSSQISAAGLKSTVENDLKTLKTDTDALGAKLVASAPSDQQAAAQSVLAKIDADLTSAIAAFA</sequence>
<reference evidence="1 2" key="1">
    <citation type="submission" date="2023-11" db="EMBL/GenBank/DDBJ databases">
        <title>An acidophilic fungus is an integral part of prey digestion in a carnivorous sundew plant.</title>
        <authorList>
            <person name="Tsai I.J."/>
        </authorList>
    </citation>
    <scope>NUCLEOTIDE SEQUENCE [LARGE SCALE GENOMIC DNA]</scope>
    <source>
        <strain evidence="1">169a</strain>
    </source>
</reference>
<organism evidence="1 2">
    <name type="scientific">Acrodontium crateriforme</name>
    <dbReference type="NCBI Taxonomy" id="150365"/>
    <lineage>
        <taxon>Eukaryota</taxon>
        <taxon>Fungi</taxon>
        <taxon>Dikarya</taxon>
        <taxon>Ascomycota</taxon>
        <taxon>Pezizomycotina</taxon>
        <taxon>Dothideomycetes</taxon>
        <taxon>Dothideomycetidae</taxon>
        <taxon>Mycosphaerellales</taxon>
        <taxon>Teratosphaeriaceae</taxon>
        <taxon>Acrodontium</taxon>
    </lineage>
</organism>
<dbReference type="PANTHER" id="PTHR38123">
    <property type="entry name" value="CELL WALL SERINE-THREONINE-RICH GALACTOMANNOPROTEIN MP1 (AFU_ORTHOLOGUE AFUA_4G03240)"/>
    <property type="match status" value="1"/>
</dbReference>
<dbReference type="AlphaFoldDB" id="A0AAQ3M9M6"/>
<accession>A0AAQ3M9M6</accession>
<evidence type="ECO:0000313" key="2">
    <source>
        <dbReference type="Proteomes" id="UP001303373"/>
    </source>
</evidence>
<dbReference type="GO" id="GO:0005576">
    <property type="term" value="C:extracellular region"/>
    <property type="evidence" value="ECO:0007669"/>
    <property type="project" value="TreeGrafter"/>
</dbReference>
<dbReference type="EMBL" id="CP138592">
    <property type="protein sequence ID" value="WPH04467.1"/>
    <property type="molecule type" value="Genomic_DNA"/>
</dbReference>
<dbReference type="InterPro" id="IPR021054">
    <property type="entry name" value="Cell_wall_mannoprotein_1"/>
</dbReference>
<dbReference type="Proteomes" id="UP001303373">
    <property type="component" value="Chromosome 13"/>
</dbReference>
<evidence type="ECO:0000313" key="1">
    <source>
        <dbReference type="EMBL" id="WPH04467.1"/>
    </source>
</evidence>
<gene>
    <name evidence="1" type="ORF">R9X50_00735800</name>
</gene>
<name>A0AAQ3M9M6_9PEZI</name>